<reference evidence="2" key="1">
    <citation type="submission" date="2021-02" db="EMBL/GenBank/DDBJ databases">
        <authorList>
            <person name="Dougan E. K."/>
            <person name="Rhodes N."/>
            <person name="Thang M."/>
            <person name="Chan C."/>
        </authorList>
    </citation>
    <scope>NUCLEOTIDE SEQUENCE</scope>
</reference>
<dbReference type="AlphaFoldDB" id="A0A812SMK4"/>
<keyword evidence="3" id="KW-1185">Reference proteome</keyword>
<protein>
    <submittedName>
        <fullName evidence="2">Uncharacterized protein</fullName>
    </submittedName>
</protein>
<feature type="transmembrane region" description="Helical" evidence="1">
    <location>
        <begin position="192"/>
        <end position="210"/>
    </location>
</feature>
<evidence type="ECO:0000313" key="2">
    <source>
        <dbReference type="EMBL" id="CAE7490992.1"/>
    </source>
</evidence>
<name>A0A812SMK4_9DINO</name>
<organism evidence="2 3">
    <name type="scientific">Symbiodinium natans</name>
    <dbReference type="NCBI Taxonomy" id="878477"/>
    <lineage>
        <taxon>Eukaryota</taxon>
        <taxon>Sar</taxon>
        <taxon>Alveolata</taxon>
        <taxon>Dinophyceae</taxon>
        <taxon>Suessiales</taxon>
        <taxon>Symbiodiniaceae</taxon>
        <taxon>Symbiodinium</taxon>
    </lineage>
</organism>
<dbReference type="EMBL" id="CAJNDS010002476">
    <property type="protein sequence ID" value="CAE7490992.1"/>
    <property type="molecule type" value="Genomic_DNA"/>
</dbReference>
<keyword evidence="1" id="KW-0472">Membrane</keyword>
<accession>A0A812SMK4</accession>
<evidence type="ECO:0000256" key="1">
    <source>
        <dbReference type="SAM" id="Phobius"/>
    </source>
</evidence>
<gene>
    <name evidence="2" type="ORF">SNAT2548_LOCUS27527</name>
</gene>
<keyword evidence="1" id="KW-0812">Transmembrane</keyword>
<comment type="caution">
    <text evidence="2">The sequence shown here is derived from an EMBL/GenBank/DDBJ whole genome shotgun (WGS) entry which is preliminary data.</text>
</comment>
<evidence type="ECO:0000313" key="3">
    <source>
        <dbReference type="Proteomes" id="UP000604046"/>
    </source>
</evidence>
<sequence>MTTPATPLKMREKVAPPTEEEMKKLMTHVDVPERLSCADWFGFVVIVPLAPFTVVVLVATMLLSLAPLVLTALFQYFQPGIVRAFERGAGFWAICALVMVLSTPSMVLAVVWAVVVNLVFFIFSAPVGLFRWQSTAQSLRTLWPYMGRPGDSSVGLRSPADKLAEKHGCMWSFADIFCAIAGAVHRQGISEVMIAVPLMVTIIPLYKWLLCNPFIYTLKEVYINQRSEPLDVDGDGNSNLKDQYLAFLAMRRLVCNAKIGDINAHIVDAWPFTGHHQFPPPGRESKTVAGLQMGMGGYCTLISHTTHPYDVEGHKPRSESAAHGVIVVRLQAWNPWYQLAGYVEVNVRKDNGVEHPMWLCADPSSKTHMNSCLSINKLFVTLGKCFAAYLREQPEFQDNP</sequence>
<keyword evidence="1" id="KW-1133">Transmembrane helix</keyword>
<dbReference type="Proteomes" id="UP000604046">
    <property type="component" value="Unassembled WGS sequence"/>
</dbReference>
<feature type="transmembrane region" description="Helical" evidence="1">
    <location>
        <begin position="40"/>
        <end position="73"/>
    </location>
</feature>
<proteinExistence type="predicted"/>
<feature type="transmembrane region" description="Helical" evidence="1">
    <location>
        <begin position="109"/>
        <end position="130"/>
    </location>
</feature>
<dbReference type="OrthoDB" id="411803at2759"/>